<dbReference type="GO" id="GO:0005886">
    <property type="term" value="C:plasma membrane"/>
    <property type="evidence" value="ECO:0007669"/>
    <property type="project" value="TreeGrafter"/>
</dbReference>
<dbReference type="OrthoDB" id="431212at2759"/>
<evidence type="ECO:0000256" key="5">
    <source>
        <dbReference type="ARBA" id="ARBA00022989"/>
    </source>
</evidence>
<organism evidence="9 10">
    <name type="scientific">Aureobasidium melanogenum</name>
    <name type="common">Aureobasidium pullulans var. melanogenum</name>
    <dbReference type="NCBI Taxonomy" id="46634"/>
    <lineage>
        <taxon>Eukaryota</taxon>
        <taxon>Fungi</taxon>
        <taxon>Dikarya</taxon>
        <taxon>Ascomycota</taxon>
        <taxon>Pezizomycotina</taxon>
        <taxon>Dothideomycetes</taxon>
        <taxon>Dothideomycetidae</taxon>
        <taxon>Dothideales</taxon>
        <taxon>Saccotheciaceae</taxon>
        <taxon>Aureobasidium</taxon>
    </lineage>
</organism>
<sequence>MSWVHKTNQSIAKSAFGRYFRLEGSGHHRSRDGSFFFTEIRAGLATFFAMAYIIAVNSSVVSDTGGTCVCPPTSLDACATDVAYNLCKQEIRRDLVTATAAISALTSFCMGLFANLPLGLAPGMGINAYFTYTVVGFNGTGLVPYRIALTAVFVEGLLFVALTLLGIRQWLARAIPTSIKLATGVGIGLYLTIIGFSYSAGVGLITGATSTPLEIAGCSQQYLTVNDGLMCDPSHKMRSPTMWIGIFLGGFLTVFLMMFRVKGAIIAGILLVSIISWPRGTDVTYFPHTELGDSSFDFFKNVVTFRPIKNILAAQEWDVSSHGGQFGLALITFLYVDILDCTGTLYAMARFAGVMDEKTQDFEGSATAYLVDAVGISIGSLFGTSPVTAFIESGAGISEGGKTGIAAMVTGFCFFISVFFAPIFASIPPWATGGTLIIIGSLMAKSAADINWRYMGDAIPAFLTIATMPFTYSIAYGLIAGILSYILINTTVYMIEKASGGRFVPQDKQFKEPWTWRLEGGLFPPWVVRAAKGKRDFWKPYEMVDHATSEQESVTEVPSSGAAKSLGPDEGSSASSKEAAKNASTDSIDPPPTQKWAEESFVVAQVDLSKLQKSFEETLSEAISRVKESPSFDGNEKFGVIAYLSSWPAEVSHALEATQEIASIVVYGSSEVESTKPTLFHRPGNPPIPIKKDASKKNKTYYYPKVEPFFVLPAHKSFHASSASVSHTRTLSFLKPILGGPYFDLEEIWEEHCLYEFGERAVEKTMSTMVQEPYVNHIPTLTGGIGRAKLTDFYRDHFIFNNPEDTALELVSRTVGIDRVIDEFIFSFTHDREIDWLLPGVPPTGKKCRLPFTSIVNIRGDRLYHEHIAWDQATALVQLGLLPEYLPFSYPIEGKTAAPGKHFEYRVPAAGVETAQKLIDESSVESNQMLAFTIREADD</sequence>
<feature type="transmembrane region" description="Helical" evidence="8">
    <location>
        <begin position="403"/>
        <end position="424"/>
    </location>
</feature>
<feature type="transmembrane region" description="Helical" evidence="8">
    <location>
        <begin position="326"/>
        <end position="349"/>
    </location>
</feature>
<reference evidence="9" key="2">
    <citation type="submission" date="2021-08" db="EMBL/GenBank/DDBJ databases">
        <authorList>
            <person name="Gostincar C."/>
            <person name="Sun X."/>
            <person name="Song Z."/>
            <person name="Gunde-Cimerman N."/>
        </authorList>
    </citation>
    <scope>NUCLEOTIDE SEQUENCE</scope>
    <source>
        <strain evidence="9">EXF-9911</strain>
    </source>
</reference>
<dbReference type="Pfam" id="PF00860">
    <property type="entry name" value="Xan_ur_permease"/>
    <property type="match status" value="1"/>
</dbReference>
<dbReference type="PANTHER" id="PTHR43337:SF1">
    <property type="entry name" value="XANTHINE_URACIL PERMEASE C887.17-RELATED"/>
    <property type="match status" value="1"/>
</dbReference>
<evidence type="ECO:0000256" key="2">
    <source>
        <dbReference type="ARBA" id="ARBA00005697"/>
    </source>
</evidence>
<evidence type="ECO:0000313" key="9">
    <source>
        <dbReference type="EMBL" id="KAG9694622.1"/>
    </source>
</evidence>
<evidence type="ECO:0000256" key="3">
    <source>
        <dbReference type="ARBA" id="ARBA00022448"/>
    </source>
</evidence>
<dbReference type="EMBL" id="JAHFXF010000156">
    <property type="protein sequence ID" value="KAG9694622.1"/>
    <property type="molecule type" value="Genomic_DNA"/>
</dbReference>
<dbReference type="GO" id="GO:0015854">
    <property type="term" value="P:guanine transport"/>
    <property type="evidence" value="ECO:0007669"/>
    <property type="project" value="TreeGrafter"/>
</dbReference>
<dbReference type="AlphaFoldDB" id="A0A9P8JBC9"/>
<comment type="caution">
    <text evidence="9">The sequence shown here is derived from an EMBL/GenBank/DDBJ whole genome shotgun (WGS) entry which is preliminary data.</text>
</comment>
<dbReference type="GO" id="GO:0012505">
    <property type="term" value="C:endomembrane system"/>
    <property type="evidence" value="ECO:0007669"/>
    <property type="project" value="UniProtKB-SubCell"/>
</dbReference>
<keyword evidence="4 8" id="KW-0812">Transmembrane</keyword>
<evidence type="ECO:0000313" key="10">
    <source>
        <dbReference type="Proteomes" id="UP000779574"/>
    </source>
</evidence>
<reference evidence="9" key="1">
    <citation type="journal article" date="2021" name="J Fungi (Basel)">
        <title>Virulence traits and population genomics of the black yeast Aureobasidium melanogenum.</title>
        <authorList>
            <person name="Cernosa A."/>
            <person name="Sun X."/>
            <person name="Gostincar C."/>
            <person name="Fang C."/>
            <person name="Gunde-Cimerman N."/>
            <person name="Song Z."/>
        </authorList>
    </citation>
    <scope>NUCLEOTIDE SEQUENCE</scope>
    <source>
        <strain evidence="9">EXF-9911</strain>
    </source>
</reference>
<comment type="subcellular location">
    <subcellularLocation>
        <location evidence="1">Endomembrane system</location>
        <topology evidence="1">Multi-pass membrane protein</topology>
    </subcellularLocation>
</comment>
<feature type="transmembrane region" description="Helical" evidence="8">
    <location>
        <begin position="95"/>
        <end position="114"/>
    </location>
</feature>
<name>A0A9P8JBC9_AURME</name>
<feature type="region of interest" description="Disordered" evidence="7">
    <location>
        <begin position="549"/>
        <end position="593"/>
    </location>
</feature>
<keyword evidence="5 8" id="KW-1133">Transmembrane helix</keyword>
<keyword evidence="6 8" id="KW-0472">Membrane</keyword>
<comment type="similarity">
    <text evidence="2">Belongs to the nucleobase:cation symporter-2 (NCS2) (TC 2.A.40) family. Azg-like subfamily.</text>
</comment>
<feature type="transmembrane region" description="Helical" evidence="8">
    <location>
        <begin position="369"/>
        <end position="391"/>
    </location>
</feature>
<dbReference type="InterPro" id="IPR045018">
    <property type="entry name" value="Azg-like"/>
</dbReference>
<dbReference type="Gene3D" id="3.10.450.50">
    <property type="match status" value="1"/>
</dbReference>
<evidence type="ECO:0000256" key="6">
    <source>
        <dbReference type="ARBA" id="ARBA00023136"/>
    </source>
</evidence>
<protein>
    <submittedName>
        <fullName evidence="9">Xanthine/uracil permease family protein-like protein</fullName>
    </submittedName>
</protein>
<dbReference type="InterPro" id="IPR006043">
    <property type="entry name" value="NCS2"/>
</dbReference>
<dbReference type="GO" id="GO:0005345">
    <property type="term" value="F:purine nucleobase transmembrane transporter activity"/>
    <property type="evidence" value="ECO:0007669"/>
    <property type="project" value="TreeGrafter"/>
</dbReference>
<dbReference type="PANTHER" id="PTHR43337">
    <property type="entry name" value="XANTHINE/URACIL PERMEASE C887.17-RELATED"/>
    <property type="match status" value="1"/>
</dbReference>
<feature type="transmembrane region" description="Helical" evidence="8">
    <location>
        <begin position="147"/>
        <end position="167"/>
    </location>
</feature>
<dbReference type="GO" id="GO:0015853">
    <property type="term" value="P:adenine transport"/>
    <property type="evidence" value="ECO:0007669"/>
    <property type="project" value="TreeGrafter"/>
</dbReference>
<proteinExistence type="inferred from homology"/>
<dbReference type="Proteomes" id="UP000779574">
    <property type="component" value="Unassembled WGS sequence"/>
</dbReference>
<keyword evidence="3" id="KW-0813">Transport</keyword>
<evidence type="ECO:0000256" key="4">
    <source>
        <dbReference type="ARBA" id="ARBA00022692"/>
    </source>
</evidence>
<dbReference type="SUPFAM" id="SSF54427">
    <property type="entry name" value="NTF2-like"/>
    <property type="match status" value="1"/>
</dbReference>
<dbReference type="InterPro" id="IPR032710">
    <property type="entry name" value="NTF2-like_dom_sf"/>
</dbReference>
<feature type="transmembrane region" description="Helical" evidence="8">
    <location>
        <begin position="242"/>
        <end position="261"/>
    </location>
</feature>
<feature type="non-terminal residue" evidence="9">
    <location>
        <position position="939"/>
    </location>
</feature>
<evidence type="ECO:0000256" key="8">
    <source>
        <dbReference type="SAM" id="Phobius"/>
    </source>
</evidence>
<feature type="transmembrane region" description="Helical" evidence="8">
    <location>
        <begin position="179"/>
        <end position="200"/>
    </location>
</feature>
<evidence type="ECO:0000256" key="7">
    <source>
        <dbReference type="SAM" id="MobiDB-lite"/>
    </source>
</evidence>
<feature type="transmembrane region" description="Helical" evidence="8">
    <location>
        <begin position="460"/>
        <end position="488"/>
    </location>
</feature>
<gene>
    <name evidence="9" type="ORF">KCU76_g5099</name>
</gene>
<evidence type="ECO:0000256" key="1">
    <source>
        <dbReference type="ARBA" id="ARBA00004127"/>
    </source>
</evidence>
<feature type="compositionally biased region" description="Low complexity" evidence="7">
    <location>
        <begin position="572"/>
        <end position="584"/>
    </location>
</feature>
<accession>A0A9P8JBC9</accession>